<keyword evidence="1" id="KW-0808">Transferase</keyword>
<evidence type="ECO:0000256" key="2">
    <source>
        <dbReference type="SAM" id="MobiDB-lite"/>
    </source>
</evidence>
<accession>A0A7G1IJ29</accession>
<feature type="region of interest" description="Disordered" evidence="2">
    <location>
        <begin position="265"/>
        <end position="285"/>
    </location>
</feature>
<dbReference type="AlphaFoldDB" id="A0A7G1IJ29"/>
<dbReference type="EMBL" id="AP023343">
    <property type="protein sequence ID" value="BCI89799.1"/>
    <property type="molecule type" value="Genomic_DNA"/>
</dbReference>
<dbReference type="SMART" id="SM00827">
    <property type="entry name" value="PKS_AT"/>
    <property type="match status" value="1"/>
</dbReference>
<evidence type="ECO:0000313" key="4">
    <source>
        <dbReference type="EMBL" id="BCI89799.1"/>
    </source>
</evidence>
<feature type="region of interest" description="Disordered" evidence="2">
    <location>
        <begin position="126"/>
        <end position="179"/>
    </location>
</feature>
<dbReference type="Proteomes" id="UP000516380">
    <property type="component" value="Chromosome"/>
</dbReference>
<dbReference type="PANTHER" id="PTHR45681:SF6">
    <property type="entry name" value="POLYKETIDE SYNTHASE 37"/>
    <property type="match status" value="1"/>
</dbReference>
<feature type="domain" description="Malonyl-CoA:ACP transacylase (MAT)" evidence="3">
    <location>
        <begin position="1"/>
        <end position="113"/>
    </location>
</feature>
<organism evidence="4 5">
    <name type="scientific">Mycobacterium kansasii</name>
    <dbReference type="NCBI Taxonomy" id="1768"/>
    <lineage>
        <taxon>Bacteria</taxon>
        <taxon>Bacillati</taxon>
        <taxon>Actinomycetota</taxon>
        <taxon>Actinomycetes</taxon>
        <taxon>Mycobacteriales</taxon>
        <taxon>Mycobacteriaceae</taxon>
        <taxon>Mycobacterium</taxon>
    </lineage>
</organism>
<keyword evidence="5" id="KW-1185">Reference proteome</keyword>
<name>A0A7G1IJ29_MYCKA</name>
<evidence type="ECO:0000313" key="5">
    <source>
        <dbReference type="Proteomes" id="UP000516380"/>
    </source>
</evidence>
<dbReference type="InterPro" id="IPR014043">
    <property type="entry name" value="Acyl_transferase_dom"/>
</dbReference>
<evidence type="ECO:0000259" key="3">
    <source>
        <dbReference type="SMART" id="SM00827"/>
    </source>
</evidence>
<dbReference type="Gene3D" id="3.40.366.10">
    <property type="entry name" value="Malonyl-Coenzyme A Acyl Carrier Protein, domain 2"/>
    <property type="match status" value="1"/>
</dbReference>
<dbReference type="InterPro" id="IPR050444">
    <property type="entry name" value="Polyketide_Synthase"/>
</dbReference>
<evidence type="ECO:0000256" key="1">
    <source>
        <dbReference type="ARBA" id="ARBA00022679"/>
    </source>
</evidence>
<dbReference type="PANTHER" id="PTHR45681">
    <property type="entry name" value="POLYKETIDE SYNTHASE 44-RELATED"/>
    <property type="match status" value="1"/>
</dbReference>
<dbReference type="Pfam" id="PF00698">
    <property type="entry name" value="Acyl_transf_1"/>
    <property type="match status" value="1"/>
</dbReference>
<protein>
    <recommendedName>
        <fullName evidence="3">Malonyl-CoA:ACP transacylase (MAT) domain-containing protein</fullName>
    </recommendedName>
</protein>
<dbReference type="SUPFAM" id="SSF52151">
    <property type="entry name" value="FabD/lysophospholipase-like"/>
    <property type="match status" value="1"/>
</dbReference>
<reference evidence="4 5" key="1">
    <citation type="submission" date="2020-07" db="EMBL/GenBank/DDBJ databases">
        <title>Mycobacterium kansasii (former subtype) with zoonotic potential isolated from diseased indoor pet cat, Japan.</title>
        <authorList>
            <person name="Fukano H."/>
            <person name="Terazono T."/>
            <person name="Hoshino Y."/>
        </authorList>
    </citation>
    <scope>NUCLEOTIDE SEQUENCE [LARGE SCALE GENOMIC DNA]</scope>
    <source>
        <strain evidence="4 5">Kuro-I</strain>
    </source>
</reference>
<feature type="compositionally biased region" description="Polar residues" evidence="2">
    <location>
        <begin position="147"/>
        <end position="156"/>
    </location>
</feature>
<proteinExistence type="predicted"/>
<gene>
    <name evidence="4" type="ORF">NIIDMKKI_50050</name>
</gene>
<sequence>MNIEVAPHNPAMDALQPQMRSELADLTPRTPTIPIISTTYENLDTRPAFDAEHWATNMRNPVRFQQAIARAGAQTFIEISAHPLLTQAIADTLEAARPEPAIYANIGTLQRDTDDTVTFRTNLYTALDHPPQTPHPPEPHPAIPATRGNTPATGSPQRRAPDVGLPTRSRRPDRCAPRTARSTIGATNWPGRLARHRTPRRQTPHAGSWWQMPDCAPKCAAPPVRTLGWSSWPRRRWPQTAIRAHCWKRYATWITCSTHRRSATTRLTLPRPTGYSTRREGFPPR</sequence>
<feature type="compositionally biased region" description="Pro residues" evidence="2">
    <location>
        <begin position="131"/>
        <end position="142"/>
    </location>
</feature>
<dbReference type="GO" id="GO:0016740">
    <property type="term" value="F:transferase activity"/>
    <property type="evidence" value="ECO:0007669"/>
    <property type="project" value="UniProtKB-KW"/>
</dbReference>
<dbReference type="InterPro" id="IPR001227">
    <property type="entry name" value="Ac_transferase_dom_sf"/>
</dbReference>
<dbReference type="InterPro" id="IPR016035">
    <property type="entry name" value="Acyl_Trfase/lysoPLipase"/>
</dbReference>